<evidence type="ECO:0000256" key="1">
    <source>
        <dbReference type="SAM" id="SignalP"/>
    </source>
</evidence>
<dbReference type="AlphaFoldDB" id="A0AAV3NMS3"/>
<comment type="caution">
    <text evidence="2">The sequence shown here is derived from an EMBL/GenBank/DDBJ whole genome shotgun (WGS) entry which is preliminary data.</text>
</comment>
<dbReference type="EMBL" id="BAABME010000199">
    <property type="protein sequence ID" value="GAA0140625.1"/>
    <property type="molecule type" value="Genomic_DNA"/>
</dbReference>
<keyword evidence="1" id="KW-0732">Signal</keyword>
<gene>
    <name evidence="2" type="ORF">LIER_01934</name>
</gene>
<proteinExistence type="predicted"/>
<sequence length="161" mass="17340">MGLTMFLAFFLFGVIVLGCRLNIHDVSMSLPHPLLSRGCLQGETTALRALRRGLPINPLYEGSGISTTVKDALTVIVLGDSPTVRSNSVVPVGYTECPVKPVRGVDTGFKCLRGRPIGRNLIGIRYQQNSLYQPAFELLTKGSAWGSSYPTSSLSKKVIGS</sequence>
<name>A0AAV3NMS3_LITER</name>
<feature type="chain" id="PRO_5043539695" evidence="1">
    <location>
        <begin position="19"/>
        <end position="161"/>
    </location>
</feature>
<accession>A0AAV3NMS3</accession>
<evidence type="ECO:0000313" key="3">
    <source>
        <dbReference type="Proteomes" id="UP001454036"/>
    </source>
</evidence>
<organism evidence="2 3">
    <name type="scientific">Lithospermum erythrorhizon</name>
    <name type="common">Purple gromwell</name>
    <name type="synonym">Lithospermum officinale var. erythrorhizon</name>
    <dbReference type="NCBI Taxonomy" id="34254"/>
    <lineage>
        <taxon>Eukaryota</taxon>
        <taxon>Viridiplantae</taxon>
        <taxon>Streptophyta</taxon>
        <taxon>Embryophyta</taxon>
        <taxon>Tracheophyta</taxon>
        <taxon>Spermatophyta</taxon>
        <taxon>Magnoliopsida</taxon>
        <taxon>eudicotyledons</taxon>
        <taxon>Gunneridae</taxon>
        <taxon>Pentapetalae</taxon>
        <taxon>asterids</taxon>
        <taxon>lamiids</taxon>
        <taxon>Boraginales</taxon>
        <taxon>Boraginaceae</taxon>
        <taxon>Boraginoideae</taxon>
        <taxon>Lithospermeae</taxon>
        <taxon>Lithospermum</taxon>
    </lineage>
</organism>
<feature type="signal peptide" evidence="1">
    <location>
        <begin position="1"/>
        <end position="18"/>
    </location>
</feature>
<dbReference type="Proteomes" id="UP001454036">
    <property type="component" value="Unassembled WGS sequence"/>
</dbReference>
<reference evidence="2 3" key="1">
    <citation type="submission" date="2024-01" db="EMBL/GenBank/DDBJ databases">
        <title>The complete chloroplast genome sequence of Lithospermum erythrorhizon: insights into the phylogenetic relationship among Boraginaceae species and the maternal lineages of purple gromwells.</title>
        <authorList>
            <person name="Okada T."/>
            <person name="Watanabe K."/>
        </authorList>
    </citation>
    <scope>NUCLEOTIDE SEQUENCE [LARGE SCALE GENOMIC DNA]</scope>
</reference>
<keyword evidence="3" id="KW-1185">Reference proteome</keyword>
<evidence type="ECO:0000313" key="2">
    <source>
        <dbReference type="EMBL" id="GAA0140625.1"/>
    </source>
</evidence>
<protein>
    <submittedName>
        <fullName evidence="2">Uncharacterized protein</fullName>
    </submittedName>
</protein>